<dbReference type="InterPro" id="IPR028082">
    <property type="entry name" value="Peripla_BP_I"/>
</dbReference>
<dbReference type="Proteomes" id="UP000000851">
    <property type="component" value="Chromosome"/>
</dbReference>
<dbReference type="OrthoDB" id="252678at2"/>
<dbReference type="Gene3D" id="3.40.50.2300">
    <property type="match status" value="2"/>
</dbReference>
<evidence type="ECO:0000259" key="4">
    <source>
        <dbReference type="PROSITE" id="PS50932"/>
    </source>
</evidence>
<dbReference type="GO" id="GO:0003700">
    <property type="term" value="F:DNA-binding transcription factor activity"/>
    <property type="evidence" value="ECO:0007669"/>
    <property type="project" value="TreeGrafter"/>
</dbReference>
<evidence type="ECO:0000313" key="6">
    <source>
        <dbReference type="EMBL" id="ACU72499.1"/>
    </source>
</evidence>
<keyword evidence="7" id="KW-1185">Reference proteome</keyword>
<evidence type="ECO:0000256" key="3">
    <source>
        <dbReference type="ARBA" id="ARBA00023163"/>
    </source>
</evidence>
<sequence length="339" mass="35717">MNIGEIARRAGVSRSTVSYALSGKRSISPETRARIQAVMDELDYQPSATARALSSGQTHTLGLVFPPASSHYTDMQLDFIGSLVEAAAGFGYDVLLAGSVGDGVQGLRRLVAERRVDGAILMEIRLDDARVDYLTDAGFPFVTIGRTGTPDRTRWVDMDYTALVGSCVRHLAQLGHRRIAFVNRSERLFRAGYESAHRSLTGFENACADQGVIGTPHLCGDDAASGEQVVARILAADPETTAVVTVNEAALGGLYRGLAAHGRKVPLDFSVTGIAASRWATAVTPQLTSADVSAAEMGRVAVELLLELLAAPGAAPRHVLLAPPVSLRASAGPAPESGN</sequence>
<dbReference type="Gene3D" id="1.10.260.40">
    <property type="entry name" value="lambda repressor-like DNA-binding domains"/>
    <property type="match status" value="1"/>
</dbReference>
<dbReference type="PROSITE" id="PS50932">
    <property type="entry name" value="HTH_LACI_2"/>
    <property type="match status" value="1"/>
</dbReference>
<gene>
    <name evidence="6" type="ordered locus">Caci_3594</name>
</gene>
<dbReference type="InterPro" id="IPR046335">
    <property type="entry name" value="LacI/GalR-like_sensor"/>
</dbReference>
<keyword evidence="2" id="KW-0238">DNA-binding</keyword>
<dbReference type="AlphaFoldDB" id="C7QAK0"/>
<dbReference type="InterPro" id="IPR000843">
    <property type="entry name" value="HTH_LacI"/>
</dbReference>
<dbReference type="SUPFAM" id="SSF47413">
    <property type="entry name" value="lambda repressor-like DNA-binding domains"/>
    <property type="match status" value="1"/>
</dbReference>
<dbReference type="EMBL" id="CP001700">
    <property type="protein sequence ID" value="ACU72499.1"/>
    <property type="molecule type" value="Genomic_DNA"/>
</dbReference>
<dbReference type="PANTHER" id="PTHR30146:SF153">
    <property type="entry name" value="LACTOSE OPERON REPRESSOR"/>
    <property type="match status" value="1"/>
</dbReference>
<keyword evidence="6" id="KW-0413">Isomerase</keyword>
<dbReference type="RefSeq" id="WP_015792228.1">
    <property type="nucleotide sequence ID" value="NC_013131.1"/>
</dbReference>
<accession>C7QAK0</accession>
<dbReference type="eggNOG" id="COG1609">
    <property type="taxonomic scope" value="Bacteria"/>
</dbReference>
<keyword evidence="3" id="KW-0804">Transcription</keyword>
<dbReference type="InterPro" id="IPR010982">
    <property type="entry name" value="Lambda_DNA-bd_dom_sf"/>
</dbReference>
<feature type="domain" description="HTH lacI-type" evidence="4">
    <location>
        <begin position="1"/>
        <end position="55"/>
    </location>
</feature>
<dbReference type="PROSITE" id="PS00356">
    <property type="entry name" value="HTH_LACI_1"/>
    <property type="match status" value="1"/>
</dbReference>
<dbReference type="InterPro" id="IPR001387">
    <property type="entry name" value="Cro/C1-type_HTH"/>
</dbReference>
<dbReference type="SMART" id="SM00354">
    <property type="entry name" value="HTH_LACI"/>
    <property type="match status" value="1"/>
</dbReference>
<reference evidence="6 7" key="1">
    <citation type="journal article" date="2009" name="Stand. Genomic Sci.">
        <title>Complete genome sequence of Catenulispora acidiphila type strain (ID 139908).</title>
        <authorList>
            <person name="Copeland A."/>
            <person name="Lapidus A."/>
            <person name="Glavina Del Rio T."/>
            <person name="Nolan M."/>
            <person name="Lucas S."/>
            <person name="Chen F."/>
            <person name="Tice H."/>
            <person name="Cheng J.F."/>
            <person name="Bruce D."/>
            <person name="Goodwin L."/>
            <person name="Pitluck S."/>
            <person name="Mikhailova N."/>
            <person name="Pati A."/>
            <person name="Ivanova N."/>
            <person name="Mavromatis K."/>
            <person name="Chen A."/>
            <person name="Palaniappan K."/>
            <person name="Chain P."/>
            <person name="Land M."/>
            <person name="Hauser L."/>
            <person name="Chang Y.J."/>
            <person name="Jeffries C.D."/>
            <person name="Chertkov O."/>
            <person name="Brettin T."/>
            <person name="Detter J.C."/>
            <person name="Han C."/>
            <person name="Ali Z."/>
            <person name="Tindall B.J."/>
            <person name="Goker M."/>
            <person name="Bristow J."/>
            <person name="Eisen J.A."/>
            <person name="Markowitz V."/>
            <person name="Hugenholtz P."/>
            <person name="Kyrpides N.C."/>
            <person name="Klenk H.P."/>
        </authorList>
    </citation>
    <scope>NUCLEOTIDE SEQUENCE [LARGE SCALE GENOMIC DNA]</scope>
    <source>
        <strain evidence="7">DSM 44928 / JCM 14897 / NBRC 102108 / NRRL B-24433 / ID139908</strain>
    </source>
</reference>
<evidence type="ECO:0000256" key="2">
    <source>
        <dbReference type="ARBA" id="ARBA00023125"/>
    </source>
</evidence>
<dbReference type="KEGG" id="cai:Caci_3594"/>
<dbReference type="GO" id="GO:0000976">
    <property type="term" value="F:transcription cis-regulatory region binding"/>
    <property type="evidence" value="ECO:0007669"/>
    <property type="project" value="TreeGrafter"/>
</dbReference>
<dbReference type="Pfam" id="PF00356">
    <property type="entry name" value="LacI"/>
    <property type="match status" value="1"/>
</dbReference>
<keyword evidence="1" id="KW-0805">Transcription regulation</keyword>
<dbReference type="PROSITE" id="PS50943">
    <property type="entry name" value="HTH_CROC1"/>
    <property type="match status" value="1"/>
</dbReference>
<proteinExistence type="predicted"/>
<dbReference type="Pfam" id="PF13377">
    <property type="entry name" value="Peripla_BP_3"/>
    <property type="match status" value="1"/>
</dbReference>
<dbReference type="SUPFAM" id="SSF53822">
    <property type="entry name" value="Periplasmic binding protein-like I"/>
    <property type="match status" value="1"/>
</dbReference>
<dbReference type="InParanoid" id="C7QAK0"/>
<protein>
    <submittedName>
        <fullName evidence="6">Transcriptional regulator, LacI family</fullName>
        <ecNumber evidence="6">5.1.1.1</ecNumber>
    </submittedName>
</protein>
<name>C7QAK0_CATAD</name>
<feature type="domain" description="HTH cro/C1-type" evidence="5">
    <location>
        <begin position="5"/>
        <end position="45"/>
    </location>
</feature>
<organism evidence="6 7">
    <name type="scientific">Catenulispora acidiphila (strain DSM 44928 / JCM 14897 / NBRC 102108 / NRRL B-24433 / ID139908)</name>
    <dbReference type="NCBI Taxonomy" id="479433"/>
    <lineage>
        <taxon>Bacteria</taxon>
        <taxon>Bacillati</taxon>
        <taxon>Actinomycetota</taxon>
        <taxon>Actinomycetes</taxon>
        <taxon>Catenulisporales</taxon>
        <taxon>Catenulisporaceae</taxon>
        <taxon>Catenulispora</taxon>
    </lineage>
</organism>
<evidence type="ECO:0000259" key="5">
    <source>
        <dbReference type="PROSITE" id="PS50943"/>
    </source>
</evidence>
<dbReference type="HOGENOM" id="CLU_037628_6_1_11"/>
<dbReference type="CDD" id="cd01392">
    <property type="entry name" value="HTH_LacI"/>
    <property type="match status" value="1"/>
</dbReference>
<evidence type="ECO:0000313" key="7">
    <source>
        <dbReference type="Proteomes" id="UP000000851"/>
    </source>
</evidence>
<dbReference type="EC" id="5.1.1.1" evidence="6"/>
<evidence type="ECO:0000256" key="1">
    <source>
        <dbReference type="ARBA" id="ARBA00023015"/>
    </source>
</evidence>
<dbReference type="PANTHER" id="PTHR30146">
    <property type="entry name" value="LACI-RELATED TRANSCRIPTIONAL REPRESSOR"/>
    <property type="match status" value="1"/>
</dbReference>
<dbReference type="STRING" id="479433.Caci_3594"/>
<dbReference type="GO" id="GO:0008784">
    <property type="term" value="F:alanine racemase activity"/>
    <property type="evidence" value="ECO:0007669"/>
    <property type="project" value="UniProtKB-EC"/>
</dbReference>